<proteinExistence type="predicted"/>
<sequence length="390" mass="43024">MSQVVCPKLNCLCIRGLNKLSKSSVISLLSSQPHTLRDLSSNDALFRALGFSPHPRSSLLENTLQLSLELTESSIFEFSPSSPLPSFAFIADSTTSSIAISFSHSSTLHALCLSNLPQNLFQNTPQSSHFHSSILSHAFHIQSLRPTTSFNSSSTLQFLTAHQLPPTTEFHCSSHSVSTSDQLQQLISGQISTLVWIQGRRLSSRVDTSRWTLLSGSYNPLHSGHKQLARVATHFSHAESSVVAYELSVVNADKAPLVHVSELEKRVLQFTSGDYPLVLTREALFVDKARVTRGSHFVVGVDTAARILDKKYYGNDERSMISVLRGVHTEYGVKVLVAGRVENPQSGQGQFITLRNLEVPAELQCMFCEIPEDVFRSDISSTMIRNANKV</sequence>
<dbReference type="GO" id="GO:0016887">
    <property type="term" value="F:ATP hydrolysis activity"/>
    <property type="evidence" value="ECO:0007669"/>
    <property type="project" value="TreeGrafter"/>
</dbReference>
<gene>
    <name evidence="2" type="ORF">TOLI1172_LOCUS7768</name>
</gene>
<dbReference type="GO" id="GO:0005737">
    <property type="term" value="C:cytoplasm"/>
    <property type="evidence" value="ECO:0007669"/>
    <property type="project" value="TreeGrafter"/>
</dbReference>
<dbReference type="Gene3D" id="3.40.50.620">
    <property type="entry name" value="HUPs"/>
    <property type="match status" value="1"/>
</dbReference>
<dbReference type="PANTHER" id="PTHR31285">
    <property type="entry name" value="NICOTINAMIDE MONONUCLEOTIDE ADENYLYLTRANSFERASE"/>
    <property type="match status" value="1"/>
</dbReference>
<dbReference type="InterPro" id="IPR004821">
    <property type="entry name" value="Cyt_trans-like"/>
</dbReference>
<reference evidence="2" key="1">
    <citation type="submission" date="2021-01" db="EMBL/GenBank/DDBJ databases">
        <authorList>
            <person name="Corre E."/>
            <person name="Pelletier E."/>
            <person name="Niang G."/>
            <person name="Scheremetjew M."/>
            <person name="Finn R."/>
            <person name="Kale V."/>
            <person name="Holt S."/>
            <person name="Cochrane G."/>
            <person name="Meng A."/>
            <person name="Brown T."/>
            <person name="Cohen L."/>
        </authorList>
    </citation>
    <scope>NUCLEOTIDE SEQUENCE</scope>
    <source>
        <strain evidence="2">CCMP3278</strain>
    </source>
</reference>
<dbReference type="GO" id="GO:0000309">
    <property type="term" value="F:nicotinamide-nucleotide adenylyltransferase activity"/>
    <property type="evidence" value="ECO:0007669"/>
    <property type="project" value="TreeGrafter"/>
</dbReference>
<dbReference type="Pfam" id="PF01467">
    <property type="entry name" value="CTP_transf_like"/>
    <property type="match status" value="1"/>
</dbReference>
<accession>A0A7S0ZJ30</accession>
<dbReference type="SUPFAM" id="SSF52374">
    <property type="entry name" value="Nucleotidylyl transferase"/>
    <property type="match status" value="1"/>
</dbReference>
<dbReference type="InterPro" id="IPR014729">
    <property type="entry name" value="Rossmann-like_a/b/a_fold"/>
</dbReference>
<dbReference type="AlphaFoldDB" id="A0A7S0ZJ30"/>
<evidence type="ECO:0000259" key="1">
    <source>
        <dbReference type="Pfam" id="PF01467"/>
    </source>
</evidence>
<evidence type="ECO:0000313" key="2">
    <source>
        <dbReference type="EMBL" id="CAD8823372.1"/>
    </source>
</evidence>
<dbReference type="GO" id="GO:0005634">
    <property type="term" value="C:nucleus"/>
    <property type="evidence" value="ECO:0007669"/>
    <property type="project" value="TreeGrafter"/>
</dbReference>
<dbReference type="PANTHER" id="PTHR31285:SF0">
    <property type="entry name" value="NICOTINAMIDE MONONUCLEOTIDE ADENYLYLTRANSFERASE"/>
    <property type="match status" value="1"/>
</dbReference>
<feature type="domain" description="Cytidyltransferase-like" evidence="1">
    <location>
        <begin position="214"/>
        <end position="386"/>
    </location>
</feature>
<dbReference type="EMBL" id="HBFP01010788">
    <property type="protein sequence ID" value="CAD8823372.1"/>
    <property type="molecule type" value="Transcribed_RNA"/>
</dbReference>
<organism evidence="2">
    <name type="scientific">Timspurckia oligopyrenoides</name>
    <dbReference type="NCBI Taxonomy" id="708627"/>
    <lineage>
        <taxon>Eukaryota</taxon>
        <taxon>Rhodophyta</taxon>
        <taxon>Bangiophyceae</taxon>
        <taxon>Porphyridiales</taxon>
        <taxon>Porphyridiaceae</taxon>
        <taxon>Timspurckia</taxon>
    </lineage>
</organism>
<protein>
    <recommendedName>
        <fullName evidence="1">Cytidyltransferase-like domain-containing protein</fullName>
    </recommendedName>
</protein>
<name>A0A7S0ZJ30_9RHOD</name>